<evidence type="ECO:0000313" key="2">
    <source>
        <dbReference type="EMBL" id="KKJ00329.1"/>
    </source>
</evidence>
<comment type="caution">
    <text evidence="2">The sequence shown here is derived from an EMBL/GenBank/DDBJ whole genome shotgun (WGS) entry which is preliminary data.</text>
</comment>
<organism evidence="2 3">
    <name type="scientific">Prochlorothrix hollandica PCC 9006 = CALU 1027</name>
    <dbReference type="NCBI Taxonomy" id="317619"/>
    <lineage>
        <taxon>Bacteria</taxon>
        <taxon>Bacillati</taxon>
        <taxon>Cyanobacteriota</taxon>
        <taxon>Cyanophyceae</taxon>
        <taxon>Prochlorotrichales</taxon>
        <taxon>Prochlorotrichaceae</taxon>
        <taxon>Prochlorothrix</taxon>
    </lineage>
</organism>
<dbReference type="GO" id="GO:0016747">
    <property type="term" value="F:acyltransferase activity, transferring groups other than amino-acyl groups"/>
    <property type="evidence" value="ECO:0007669"/>
    <property type="project" value="InterPro"/>
</dbReference>
<accession>A0A0M2Q070</accession>
<dbReference type="SUPFAM" id="SSF55729">
    <property type="entry name" value="Acyl-CoA N-acyltransferases (Nat)"/>
    <property type="match status" value="1"/>
</dbReference>
<evidence type="ECO:0000313" key="3">
    <source>
        <dbReference type="Proteomes" id="UP000034681"/>
    </source>
</evidence>
<dbReference type="Gene3D" id="3.40.630.30">
    <property type="match status" value="1"/>
</dbReference>
<dbReference type="EMBL" id="AJTX02000004">
    <property type="protein sequence ID" value="KKJ00329.1"/>
    <property type="molecule type" value="Genomic_DNA"/>
</dbReference>
<dbReference type="InterPro" id="IPR000182">
    <property type="entry name" value="GNAT_dom"/>
</dbReference>
<dbReference type="Proteomes" id="UP000034681">
    <property type="component" value="Unassembled WGS sequence"/>
</dbReference>
<sequence>MIIRPEQTCDIAAITEVTIAAFQTLEISNNTEQFIIQALRQANALTLSLVADIDRQVVGHIAFSPVTISDGSPQWYGLGPVSVVPEYQNQGIGTALIQEGLSLLKTSGAQGCVLVGYPAYYQRFWFRNSPTLIYGGIPPEFFLALAFDRPIPQGNVTFHPGFSATSDAAIADTLF</sequence>
<keyword evidence="3" id="KW-1185">Reference proteome</keyword>
<dbReference type="PROSITE" id="PS51186">
    <property type="entry name" value="GNAT"/>
    <property type="match status" value="1"/>
</dbReference>
<name>A0A0M2Q070_PROHO</name>
<dbReference type="Pfam" id="PF00583">
    <property type="entry name" value="Acetyltransf_1"/>
    <property type="match status" value="1"/>
</dbReference>
<feature type="domain" description="N-acetyltransferase" evidence="1">
    <location>
        <begin position="1"/>
        <end position="148"/>
    </location>
</feature>
<dbReference type="STRING" id="317619.GCA_000332315_01133"/>
<dbReference type="CDD" id="cd04301">
    <property type="entry name" value="NAT_SF"/>
    <property type="match status" value="1"/>
</dbReference>
<dbReference type="RefSeq" id="WP_017711718.1">
    <property type="nucleotide sequence ID" value="NZ_KB235933.1"/>
</dbReference>
<dbReference type="eggNOG" id="COG3153">
    <property type="taxonomic scope" value="Bacteria"/>
</dbReference>
<reference evidence="2" key="1">
    <citation type="submission" date="2012-04" db="EMBL/GenBank/DDBJ databases">
        <authorList>
            <person name="Borisov I.G."/>
            <person name="Ivanikova N.V."/>
            <person name="Pinevich A.V."/>
        </authorList>
    </citation>
    <scope>NUCLEOTIDE SEQUENCE</scope>
    <source>
        <strain evidence="2">CALU 1027</strain>
    </source>
</reference>
<protein>
    <submittedName>
        <fullName evidence="2">GCN5 family acetyltransferase</fullName>
    </submittedName>
</protein>
<proteinExistence type="predicted"/>
<gene>
    <name evidence="2" type="ORF">PROH_11730</name>
</gene>
<dbReference type="InterPro" id="IPR016181">
    <property type="entry name" value="Acyl_CoA_acyltransferase"/>
</dbReference>
<evidence type="ECO:0000259" key="1">
    <source>
        <dbReference type="PROSITE" id="PS51186"/>
    </source>
</evidence>
<dbReference type="OrthoDB" id="9797178at2"/>
<dbReference type="AlphaFoldDB" id="A0A0M2Q070"/>